<dbReference type="Proteomes" id="UP000243140">
    <property type="component" value="Unassembled WGS sequence"/>
</dbReference>
<dbReference type="EMBL" id="MVHV01000007">
    <property type="protein sequence ID" value="ORA83787.1"/>
    <property type="molecule type" value="Genomic_DNA"/>
</dbReference>
<organism evidence="2 3">
    <name type="scientific">Mycobacterium malmoense</name>
    <dbReference type="NCBI Taxonomy" id="1780"/>
    <lineage>
        <taxon>Bacteria</taxon>
        <taxon>Bacillati</taxon>
        <taxon>Actinomycetota</taxon>
        <taxon>Actinomycetes</taxon>
        <taxon>Mycobacteriales</taxon>
        <taxon>Mycobacteriaceae</taxon>
        <taxon>Mycobacterium</taxon>
    </lineage>
</organism>
<protein>
    <recommendedName>
        <fullName evidence="4">WXG100 family type VII secretion target</fullName>
    </recommendedName>
</protein>
<dbReference type="InterPro" id="IPR036689">
    <property type="entry name" value="ESAT-6-like_sf"/>
</dbReference>
<evidence type="ECO:0000313" key="3">
    <source>
        <dbReference type="Proteomes" id="UP000243140"/>
    </source>
</evidence>
<reference evidence="2 3" key="1">
    <citation type="submission" date="2017-02" db="EMBL/GenBank/DDBJ databases">
        <title>The new phylogeny of genus Mycobacterium.</title>
        <authorList>
            <person name="Tortoli E."/>
            <person name="Trovato A."/>
            <person name="Cirillo D.M."/>
        </authorList>
    </citation>
    <scope>NUCLEOTIDE SEQUENCE [LARGE SCALE GENOMIC DNA]</scope>
    <source>
        <strain evidence="2 3">IP1130001</strain>
    </source>
</reference>
<proteinExistence type="predicted"/>
<dbReference type="SUPFAM" id="SSF140453">
    <property type="entry name" value="EsxAB dimer-like"/>
    <property type="match status" value="1"/>
</dbReference>
<accession>A0ABX3SVV1</accession>
<gene>
    <name evidence="2" type="ORF">BST29_09715</name>
</gene>
<comment type="caution">
    <text evidence="2">The sequence shown here is derived from an EMBL/GenBank/DDBJ whole genome shotgun (WGS) entry which is preliminary data.</text>
</comment>
<evidence type="ECO:0000313" key="2">
    <source>
        <dbReference type="EMBL" id="ORA83787.1"/>
    </source>
</evidence>
<name>A0ABX3SVV1_MYCMA</name>
<sequence>MGQLTPYDVKHWDLDAIQKVFETANGRANTLQRLGEDLQQVHNVFSGWQGEAGEAFRADLGKVRRDIEADGQESRQIAAAVSRAEGDVRACKRELDEIERAADAHGWAVTPDWRIEVGDTWIGRDRMELAAQQQLLQDQLNAVRQHAHRADQELAAAVRGAVSDVPVDAGAHPPSGGQGVPNPAGGGQPRSLEDMLPTGKQPTSGQGDQPPPGSLPDLLSRLNQPVALRAPSTQPKPAEVESFKTMARQSMIRDGVPPDQIEARLDDVVGRTQRWIDKGMPSYVPPEPKAPPPPGFAEGFGDRWFATEQGIKSLVGQGGPGAPGVLESWEQMLKGTVETVQNPVGTAIGEVKNAFDSPTPAYYLGAKTSDAATTLPWLVFGGEGAAAGELGDIGPGALDTGPAVSPHAPVGFDHPFGYNPWAEQAATDLTSAFGHGGPTTSLSRQLADMSTHYVGDDPDRVVLGKFDGQQNGYIGDARGHGGIYFDTGDPTWDAITSGLSESEAKSLAWQVNEQFLRSQLENHVGRIEYLLDRDKYSSLEDMMFGRTGSFSAMEVEFLSKNAVAYGYQRIGDAWVYVGGG</sequence>
<feature type="compositionally biased region" description="Gly residues" evidence="1">
    <location>
        <begin position="176"/>
        <end position="188"/>
    </location>
</feature>
<dbReference type="RefSeq" id="WP_230981602.1">
    <property type="nucleotide sequence ID" value="NZ_CP080999.1"/>
</dbReference>
<evidence type="ECO:0000256" key="1">
    <source>
        <dbReference type="SAM" id="MobiDB-lite"/>
    </source>
</evidence>
<evidence type="ECO:0008006" key="4">
    <source>
        <dbReference type="Google" id="ProtNLM"/>
    </source>
</evidence>
<keyword evidence="3" id="KW-1185">Reference proteome</keyword>
<feature type="region of interest" description="Disordered" evidence="1">
    <location>
        <begin position="165"/>
        <end position="219"/>
    </location>
</feature>